<dbReference type="PANTHER" id="PTHR23315:SF7">
    <property type="entry name" value="U-BOX DOMAIN-CONTAINING PROTEIN 4"/>
    <property type="match status" value="1"/>
</dbReference>
<evidence type="ECO:0000313" key="4">
    <source>
        <dbReference type="Proteomes" id="UP000332933"/>
    </source>
</evidence>
<feature type="compositionally biased region" description="Polar residues" evidence="1">
    <location>
        <begin position="159"/>
        <end position="168"/>
    </location>
</feature>
<keyword evidence="4" id="KW-1185">Reference proteome</keyword>
<sequence>MGTGPPSKLIDSPIALDDFDALRHATSTDLAKHLTGLGPHYTAYARAVLDHAIDGPLLCSLGYHDLPLVLSTLGMSDPLHVRDMAVFYHHFKAAQPRADGDGKPPDKIAATAEDNQAVALTVDTPKQDPLDSQSPDNAKAESRPHEELPRHVKPVVRARTQQNLSSPSKAKMAPPLLATRSKSEASLGRATRECEYQAYFSYAAGTDRHGHGMKKRVGAIHAALVAKYERTNDRHPNTCRGLVVWFDSEKTAASSKLIVDGMTQAAAVVVFLTRTYMNQVNSDGIMATCQTEFTLALRDHTMSHMVFCVLDDDMLRYVMILSLSESESSASQDNLTGEFRELAGDASCMDFTDPAHLAVACDDLANAIRHLDGHRDPVVVPDDLSRRGASWLVRLLRQPPPSTDVCEDVLHAMVVLAMQTKLADKMVVKGALPLLLGRLQPGATSGTCWNQMRQSRWNQIRGSDSTSTIPYPSSARTIARGLDLTLLVLKLLARSNAVARRKAVTIVQDLRLWPRVVDLLTVGSDVTKENTAGWLRNLMASGQVHLGDEMKLPLRQCIDQLLLLFVLGSYNQQFEAASALRAIASNRDFHLLLVQADCIAVCLAQFTNPDVDDGLRDSTALILRSLSASEASQREIGVHGGVEAFLTLLETGSLFQREVSATALSWLMEIEENRLALLNDGGIPVFLRYMTQGHAFIRQQAINALGKLAHHSNFHDALADAGAFKPTLAVLQDGTDAQRTVACQILHSIASTDKLGDMGAAIPLLVAIYTDGKHAQQKCMAGAILANLRHIPQFDKMLAKVLDDDAIQQTSDNDIHDTRLNVS</sequence>
<organism evidence="3 4">
    <name type="scientific">Aphanomyces stellatus</name>
    <dbReference type="NCBI Taxonomy" id="120398"/>
    <lineage>
        <taxon>Eukaryota</taxon>
        <taxon>Sar</taxon>
        <taxon>Stramenopiles</taxon>
        <taxon>Oomycota</taxon>
        <taxon>Saprolegniomycetes</taxon>
        <taxon>Saprolegniales</taxon>
        <taxon>Verrucalvaceae</taxon>
        <taxon>Aphanomyces</taxon>
    </lineage>
</organism>
<evidence type="ECO:0000256" key="1">
    <source>
        <dbReference type="SAM" id="MobiDB-lite"/>
    </source>
</evidence>
<accession>A0A485LF03</accession>
<feature type="region of interest" description="Disordered" evidence="1">
    <location>
        <begin position="122"/>
        <end position="175"/>
    </location>
</feature>
<feature type="compositionally biased region" description="Basic and acidic residues" evidence="1">
    <location>
        <begin position="138"/>
        <end position="150"/>
    </location>
</feature>
<dbReference type="InterPro" id="IPR016024">
    <property type="entry name" value="ARM-type_fold"/>
</dbReference>
<proteinExistence type="predicted"/>
<dbReference type="AlphaFoldDB" id="A0A485LF03"/>
<dbReference type="OrthoDB" id="206755at2759"/>
<dbReference type="EMBL" id="VJMH01006817">
    <property type="protein sequence ID" value="KAF0687872.1"/>
    <property type="molecule type" value="Genomic_DNA"/>
</dbReference>
<evidence type="ECO:0000313" key="2">
    <source>
        <dbReference type="EMBL" id="KAF0687872.1"/>
    </source>
</evidence>
<dbReference type="SUPFAM" id="SSF48371">
    <property type="entry name" value="ARM repeat"/>
    <property type="match status" value="1"/>
</dbReference>
<gene>
    <name evidence="3" type="primary">Aste57867_20459</name>
    <name evidence="2" type="ORF">As57867_020393</name>
    <name evidence="3" type="ORF">ASTE57867_20459</name>
</gene>
<dbReference type="SMART" id="SM00185">
    <property type="entry name" value="ARM"/>
    <property type="match status" value="3"/>
</dbReference>
<dbReference type="Gene3D" id="1.25.10.10">
    <property type="entry name" value="Leucine-rich Repeat Variant"/>
    <property type="match status" value="3"/>
</dbReference>
<reference evidence="2" key="2">
    <citation type="submission" date="2019-06" db="EMBL/GenBank/DDBJ databases">
        <title>Genomics analysis of Aphanomyces spp. identifies a new class of oomycete effector associated with host adaptation.</title>
        <authorList>
            <person name="Gaulin E."/>
        </authorList>
    </citation>
    <scope>NUCLEOTIDE SEQUENCE</scope>
    <source>
        <strain evidence="2">CBS 578.67</strain>
    </source>
</reference>
<dbReference type="Proteomes" id="UP000332933">
    <property type="component" value="Unassembled WGS sequence"/>
</dbReference>
<dbReference type="EMBL" id="CAADRA010006840">
    <property type="protein sequence ID" value="VFT97145.1"/>
    <property type="molecule type" value="Genomic_DNA"/>
</dbReference>
<reference evidence="3 4" key="1">
    <citation type="submission" date="2019-03" db="EMBL/GenBank/DDBJ databases">
        <authorList>
            <person name="Gaulin E."/>
            <person name="Dumas B."/>
        </authorList>
    </citation>
    <scope>NUCLEOTIDE SEQUENCE [LARGE SCALE GENOMIC DNA]</scope>
    <source>
        <strain evidence="3">CBS 568.67</strain>
    </source>
</reference>
<dbReference type="InterPro" id="IPR011989">
    <property type="entry name" value="ARM-like"/>
</dbReference>
<dbReference type="InterPro" id="IPR000225">
    <property type="entry name" value="Armadillo"/>
</dbReference>
<name>A0A485LF03_9STRA</name>
<evidence type="ECO:0000313" key="3">
    <source>
        <dbReference type="EMBL" id="VFT97145.1"/>
    </source>
</evidence>
<protein>
    <submittedName>
        <fullName evidence="3">Aste57867_20459 protein</fullName>
    </submittedName>
</protein>
<dbReference type="PANTHER" id="PTHR23315">
    <property type="entry name" value="U BOX DOMAIN-CONTAINING"/>
    <property type="match status" value="1"/>
</dbReference>